<organism evidence="1 2">
    <name type="scientific">Limnoglobus roseus</name>
    <dbReference type="NCBI Taxonomy" id="2598579"/>
    <lineage>
        <taxon>Bacteria</taxon>
        <taxon>Pseudomonadati</taxon>
        <taxon>Planctomycetota</taxon>
        <taxon>Planctomycetia</taxon>
        <taxon>Gemmatales</taxon>
        <taxon>Gemmataceae</taxon>
        <taxon>Limnoglobus</taxon>
    </lineage>
</organism>
<dbReference type="KEGG" id="lrs:PX52LOC_04729"/>
<dbReference type="GO" id="GO:0016787">
    <property type="term" value="F:hydrolase activity"/>
    <property type="evidence" value="ECO:0007669"/>
    <property type="project" value="UniProtKB-KW"/>
</dbReference>
<sequence length="103" mass="11792">MAQIRASGALPDPNRWEHRLPEMHIDTVASYARLKGEADLLHANLIREIVPNPFRPPAFLPEWQTRHGRPRVQGSQETRTSNEDVFVEMARVVRDWAASVQKA</sequence>
<gene>
    <name evidence="1" type="ORF">PX52LOC_04729</name>
</gene>
<protein>
    <submittedName>
        <fullName evidence="1">Alpha/beta hydrolase</fullName>
    </submittedName>
</protein>
<evidence type="ECO:0000313" key="1">
    <source>
        <dbReference type="EMBL" id="QEL17729.1"/>
    </source>
</evidence>
<proteinExistence type="predicted"/>
<accession>A0A5C1AEB7</accession>
<reference evidence="2" key="1">
    <citation type="submission" date="2019-08" db="EMBL/GenBank/DDBJ databases">
        <title>Limnoglobus roseus gen. nov., sp. nov., a novel freshwater planctomycete with a giant genome from the family Gemmataceae.</title>
        <authorList>
            <person name="Kulichevskaya I.S."/>
            <person name="Naumoff D.G."/>
            <person name="Miroshnikov K."/>
            <person name="Ivanova A."/>
            <person name="Philippov D.A."/>
            <person name="Hakobyan A."/>
            <person name="Rijpstra I.C."/>
            <person name="Sinninghe Damste J.S."/>
            <person name="Liesack W."/>
            <person name="Dedysh S.N."/>
        </authorList>
    </citation>
    <scope>NUCLEOTIDE SEQUENCE [LARGE SCALE GENOMIC DNA]</scope>
    <source>
        <strain evidence="2">PX52</strain>
    </source>
</reference>
<dbReference type="Proteomes" id="UP000324974">
    <property type="component" value="Chromosome"/>
</dbReference>
<dbReference type="EMBL" id="CP042425">
    <property type="protein sequence ID" value="QEL17729.1"/>
    <property type="molecule type" value="Genomic_DNA"/>
</dbReference>
<dbReference type="AlphaFoldDB" id="A0A5C1AEB7"/>
<name>A0A5C1AEB7_9BACT</name>
<keyword evidence="1" id="KW-0378">Hydrolase</keyword>
<dbReference type="RefSeq" id="WP_149112297.1">
    <property type="nucleotide sequence ID" value="NZ_CP042425.1"/>
</dbReference>
<evidence type="ECO:0000313" key="2">
    <source>
        <dbReference type="Proteomes" id="UP000324974"/>
    </source>
</evidence>
<keyword evidence="2" id="KW-1185">Reference proteome</keyword>